<accession>A0A8S1LAJ0</accession>
<dbReference type="SMART" id="SM00195">
    <property type="entry name" value="DSPc"/>
    <property type="match status" value="1"/>
</dbReference>
<dbReference type="Pfam" id="PF00782">
    <property type="entry name" value="DSPc"/>
    <property type="match status" value="1"/>
</dbReference>
<dbReference type="Proteomes" id="UP000688137">
    <property type="component" value="Unassembled WGS sequence"/>
</dbReference>
<dbReference type="GO" id="GO:0033550">
    <property type="term" value="F:MAP kinase tyrosine phosphatase activity"/>
    <property type="evidence" value="ECO:0007669"/>
    <property type="project" value="TreeGrafter"/>
</dbReference>
<dbReference type="EMBL" id="CAJJDM010000035">
    <property type="protein sequence ID" value="CAD8064527.1"/>
    <property type="molecule type" value="Genomic_DNA"/>
</dbReference>
<protein>
    <recommendedName>
        <fullName evidence="2">protein-tyrosine-phosphatase</fullName>
        <ecNumber evidence="2">3.1.3.48</ecNumber>
    </recommendedName>
</protein>
<evidence type="ECO:0000256" key="3">
    <source>
        <dbReference type="ARBA" id="ARBA00022801"/>
    </source>
</evidence>
<gene>
    <name evidence="7" type="ORF">PPRIM_AZ9-3.1.T0360171</name>
</gene>
<evidence type="ECO:0000256" key="1">
    <source>
        <dbReference type="ARBA" id="ARBA00008601"/>
    </source>
</evidence>
<feature type="domain" description="Tyrosine specific protein phosphatases" evidence="6">
    <location>
        <begin position="80"/>
        <end position="137"/>
    </location>
</feature>
<evidence type="ECO:0000313" key="8">
    <source>
        <dbReference type="Proteomes" id="UP000688137"/>
    </source>
</evidence>
<dbReference type="AlphaFoldDB" id="A0A8S1LAJ0"/>
<dbReference type="PROSITE" id="PS50054">
    <property type="entry name" value="TYR_PHOSPHATASE_DUAL"/>
    <property type="match status" value="1"/>
</dbReference>
<dbReference type="FunFam" id="3.90.190.10:FF:000134">
    <property type="entry name" value="Uncharacterized protein"/>
    <property type="match status" value="1"/>
</dbReference>
<dbReference type="GO" id="GO:0017017">
    <property type="term" value="F:MAP kinase tyrosine/serine/threonine phosphatase activity"/>
    <property type="evidence" value="ECO:0007669"/>
    <property type="project" value="TreeGrafter"/>
</dbReference>
<evidence type="ECO:0000256" key="4">
    <source>
        <dbReference type="ARBA" id="ARBA00022912"/>
    </source>
</evidence>
<evidence type="ECO:0000256" key="2">
    <source>
        <dbReference type="ARBA" id="ARBA00013064"/>
    </source>
</evidence>
<keyword evidence="3" id="KW-0378">Hydrolase</keyword>
<dbReference type="CDD" id="cd14498">
    <property type="entry name" value="DSP"/>
    <property type="match status" value="1"/>
</dbReference>
<dbReference type="GO" id="GO:0043409">
    <property type="term" value="P:negative regulation of MAPK cascade"/>
    <property type="evidence" value="ECO:0007669"/>
    <property type="project" value="TreeGrafter"/>
</dbReference>
<name>A0A8S1LAJ0_PARPR</name>
<evidence type="ECO:0000259" key="6">
    <source>
        <dbReference type="PROSITE" id="PS50056"/>
    </source>
</evidence>
<evidence type="ECO:0000259" key="5">
    <source>
        <dbReference type="PROSITE" id="PS50054"/>
    </source>
</evidence>
<reference evidence="7" key="1">
    <citation type="submission" date="2021-01" db="EMBL/GenBank/DDBJ databases">
        <authorList>
            <consortium name="Genoscope - CEA"/>
            <person name="William W."/>
        </authorList>
    </citation>
    <scope>NUCLEOTIDE SEQUENCE</scope>
</reference>
<dbReference type="PROSITE" id="PS50056">
    <property type="entry name" value="TYR_PHOSPHATASE_2"/>
    <property type="match status" value="1"/>
</dbReference>
<dbReference type="GO" id="GO:0005737">
    <property type="term" value="C:cytoplasm"/>
    <property type="evidence" value="ECO:0007669"/>
    <property type="project" value="TreeGrafter"/>
</dbReference>
<keyword evidence="8" id="KW-1185">Reference proteome</keyword>
<dbReference type="InterPro" id="IPR016130">
    <property type="entry name" value="Tyr_Pase_AS"/>
</dbReference>
<sequence>MDILEPFYKDSTKILEPENDEIDKGYLFLGNIKSAQPYNLGPKKINAVLTVTKESKVVYENPNINHLKLDVEDVENQDLSQFFDQCITFIDENLQKGNVLVHCMAGVSRSASIVIAYIMKTKKMSFRDAFQLVKTKRTIVWPNDGFIEQLKKFEIYLNDIK</sequence>
<comment type="caution">
    <text evidence="7">The sequence shown here is derived from an EMBL/GenBank/DDBJ whole genome shotgun (WGS) entry which is preliminary data.</text>
</comment>
<dbReference type="GO" id="GO:0008330">
    <property type="term" value="F:protein tyrosine/threonine phosphatase activity"/>
    <property type="evidence" value="ECO:0007669"/>
    <property type="project" value="TreeGrafter"/>
</dbReference>
<dbReference type="InterPro" id="IPR020422">
    <property type="entry name" value="TYR_PHOSPHATASE_DUAL_dom"/>
</dbReference>
<proteinExistence type="inferred from homology"/>
<dbReference type="PROSITE" id="PS00383">
    <property type="entry name" value="TYR_PHOSPHATASE_1"/>
    <property type="match status" value="1"/>
</dbReference>
<feature type="domain" description="Tyrosine-protein phosphatase" evidence="5">
    <location>
        <begin position="19"/>
        <end position="159"/>
    </location>
</feature>
<keyword evidence="4" id="KW-0904">Protein phosphatase</keyword>
<dbReference type="InterPro" id="IPR000340">
    <property type="entry name" value="Dual-sp_phosphatase_cat-dom"/>
</dbReference>
<evidence type="ECO:0000313" key="7">
    <source>
        <dbReference type="EMBL" id="CAD8064527.1"/>
    </source>
</evidence>
<dbReference type="EC" id="3.1.3.48" evidence="2"/>
<dbReference type="PANTHER" id="PTHR10159">
    <property type="entry name" value="DUAL SPECIFICITY PROTEIN PHOSPHATASE"/>
    <property type="match status" value="1"/>
</dbReference>
<dbReference type="OMA" id="KRTIVWP"/>
<comment type="similarity">
    <text evidence="1">Belongs to the protein-tyrosine phosphatase family. Non-receptor class dual specificity subfamily.</text>
</comment>
<dbReference type="PANTHER" id="PTHR10159:SF519">
    <property type="entry name" value="DUAL SPECIFICITY PROTEIN PHOSPHATASE MPK3"/>
    <property type="match status" value="1"/>
</dbReference>
<organism evidence="7 8">
    <name type="scientific">Paramecium primaurelia</name>
    <dbReference type="NCBI Taxonomy" id="5886"/>
    <lineage>
        <taxon>Eukaryota</taxon>
        <taxon>Sar</taxon>
        <taxon>Alveolata</taxon>
        <taxon>Ciliophora</taxon>
        <taxon>Intramacronucleata</taxon>
        <taxon>Oligohymenophorea</taxon>
        <taxon>Peniculida</taxon>
        <taxon>Parameciidae</taxon>
        <taxon>Paramecium</taxon>
    </lineage>
</organism>
<dbReference type="InterPro" id="IPR000387">
    <property type="entry name" value="Tyr_Pase_dom"/>
</dbReference>